<reference evidence="1 2" key="1">
    <citation type="submission" date="2018-11" db="EMBL/GenBank/DDBJ databases">
        <authorList>
            <consortium name="Pathogen Informatics"/>
        </authorList>
    </citation>
    <scope>NUCLEOTIDE SEQUENCE [LARGE SCALE GENOMIC DNA]</scope>
</reference>
<name>A0A3P7N909_DIBLA</name>
<proteinExistence type="predicted"/>
<dbReference type="Proteomes" id="UP000281553">
    <property type="component" value="Unassembled WGS sequence"/>
</dbReference>
<dbReference type="AlphaFoldDB" id="A0A3P7N909"/>
<evidence type="ECO:0000313" key="1">
    <source>
        <dbReference type="EMBL" id="VDN36470.1"/>
    </source>
</evidence>
<keyword evidence="2" id="KW-1185">Reference proteome</keyword>
<dbReference type="OrthoDB" id="6149641at2759"/>
<dbReference type="EMBL" id="UYRU01088964">
    <property type="protein sequence ID" value="VDN36470.1"/>
    <property type="molecule type" value="Genomic_DNA"/>
</dbReference>
<accession>A0A3P7N909</accession>
<protein>
    <submittedName>
        <fullName evidence="1">Uncharacterized protein</fullName>
    </submittedName>
</protein>
<gene>
    <name evidence="1" type="ORF">DILT_LOCUS17039</name>
</gene>
<evidence type="ECO:0000313" key="2">
    <source>
        <dbReference type="Proteomes" id="UP000281553"/>
    </source>
</evidence>
<sequence>MISAAESSITVFTLDPKEFNRHPAIAVNGAALPLVRKPMLLGVCFDPLFTFADHAREVAGKVGRCIKVVKVLAGKSLGCSKDTLATTFKALAKPHLTYGRPIWPPTITSPSLHRLQSAQNAALRTNTGCFKMSHIDHLHAEASVLPVAH</sequence>
<organism evidence="1 2">
    <name type="scientific">Dibothriocephalus latus</name>
    <name type="common">Fish tapeworm</name>
    <name type="synonym">Diphyllobothrium latum</name>
    <dbReference type="NCBI Taxonomy" id="60516"/>
    <lineage>
        <taxon>Eukaryota</taxon>
        <taxon>Metazoa</taxon>
        <taxon>Spiralia</taxon>
        <taxon>Lophotrochozoa</taxon>
        <taxon>Platyhelminthes</taxon>
        <taxon>Cestoda</taxon>
        <taxon>Eucestoda</taxon>
        <taxon>Diphyllobothriidea</taxon>
        <taxon>Diphyllobothriidae</taxon>
        <taxon>Dibothriocephalus</taxon>
    </lineage>
</organism>